<proteinExistence type="predicted"/>
<reference evidence="1" key="1">
    <citation type="submission" date="2020-02" db="EMBL/GenBank/DDBJ databases">
        <authorList>
            <person name="Meier V. D."/>
        </authorList>
    </citation>
    <scope>NUCLEOTIDE SEQUENCE</scope>
    <source>
        <strain evidence="1">AVDCRST_MAG84</strain>
    </source>
</reference>
<dbReference type="EMBL" id="CADCTZ010000786">
    <property type="protein sequence ID" value="CAA9366388.1"/>
    <property type="molecule type" value="Genomic_DNA"/>
</dbReference>
<accession>A0A6J4MTI5</accession>
<name>A0A6J4MTI5_9CYAN</name>
<evidence type="ECO:0000313" key="1">
    <source>
        <dbReference type="EMBL" id="CAA9366388.1"/>
    </source>
</evidence>
<sequence length="291" mass="31996">MANPIDDIARQARQGSVASIIQILNDELAEVGVRARAVFADGVLQLLCEAATPQLLEESSLVDGVREILERISPHNIRRVNINSRLVREHQLLWLEEISRDPENQLLWSQEIKLRKPNLFKRLATAHHERQALSGKRALPRMAVPRSMQQPRQFQRGIVGGISLTVLLLAAAAAIHKGLNPQVPNSTQATTQAVATGAPSEAKPAVKISKETVNSAGDSFAQAVRVAEQAATDSKTAQSREDWLVVAAKWQQASDLMAAVPSKHPRYTTALNRTALYRQNSDKAQQEAQNK</sequence>
<dbReference type="AlphaFoldDB" id="A0A6J4MTI5"/>
<protein>
    <submittedName>
        <fullName evidence="1">Uncharacterized protein</fullName>
    </submittedName>
</protein>
<organism evidence="1">
    <name type="scientific">uncultured Microcoleus sp</name>
    <dbReference type="NCBI Taxonomy" id="259945"/>
    <lineage>
        <taxon>Bacteria</taxon>
        <taxon>Bacillati</taxon>
        <taxon>Cyanobacteriota</taxon>
        <taxon>Cyanophyceae</taxon>
        <taxon>Oscillatoriophycideae</taxon>
        <taxon>Oscillatoriales</taxon>
        <taxon>Microcoleaceae</taxon>
        <taxon>Microcoleus</taxon>
        <taxon>environmental samples</taxon>
    </lineage>
</organism>
<gene>
    <name evidence="1" type="ORF">AVDCRST_MAG84-3851</name>
</gene>